<dbReference type="Pfam" id="PF00698">
    <property type="entry name" value="Acyl_transf_1"/>
    <property type="match status" value="1"/>
</dbReference>
<dbReference type="Gene3D" id="3.10.129.110">
    <property type="entry name" value="Polyketide synthase dehydratase"/>
    <property type="match status" value="1"/>
</dbReference>
<dbReference type="InterPro" id="IPR020807">
    <property type="entry name" value="PKS_DH"/>
</dbReference>
<dbReference type="Proteomes" id="UP000741013">
    <property type="component" value="Unassembled WGS sequence"/>
</dbReference>
<dbReference type="PANTHER" id="PTHR43775:SF51">
    <property type="entry name" value="INACTIVE PHENOLPHTHIOCEROL SYNTHESIS POLYKETIDE SYNTHASE TYPE I PKS1-RELATED"/>
    <property type="match status" value="1"/>
</dbReference>
<dbReference type="Pfam" id="PF00109">
    <property type="entry name" value="ketoacyl-synt"/>
    <property type="match status" value="1"/>
</dbReference>
<dbReference type="SUPFAM" id="SSF52151">
    <property type="entry name" value="FabD/lysophospholipase-like"/>
    <property type="match status" value="1"/>
</dbReference>
<dbReference type="InterPro" id="IPR049552">
    <property type="entry name" value="PKS_DH_N"/>
</dbReference>
<proteinExistence type="predicted"/>
<evidence type="ECO:0000256" key="1">
    <source>
        <dbReference type="ARBA" id="ARBA00022679"/>
    </source>
</evidence>
<reference evidence="5 6" key="1">
    <citation type="submission" date="2021-03" db="EMBL/GenBank/DDBJ databases">
        <title>Sequencing the genomes of 1000 actinobacteria strains.</title>
        <authorList>
            <person name="Klenk H.-P."/>
        </authorList>
    </citation>
    <scope>NUCLEOTIDE SEQUENCE [LARGE SCALE GENOMIC DNA]</scope>
    <source>
        <strain evidence="5 6">DSM 45510</strain>
    </source>
</reference>
<dbReference type="InterPro" id="IPR020841">
    <property type="entry name" value="PKS_Beta-ketoAc_synthase_dom"/>
</dbReference>
<evidence type="ECO:0000259" key="4">
    <source>
        <dbReference type="PROSITE" id="PS52004"/>
    </source>
</evidence>
<feature type="domain" description="Ketosynthase family 3 (KS3)" evidence="4">
    <location>
        <begin position="178"/>
        <end position="605"/>
    </location>
</feature>
<dbReference type="Gene3D" id="3.30.70.3290">
    <property type="match status" value="2"/>
</dbReference>
<dbReference type="InterPro" id="IPR042104">
    <property type="entry name" value="PKS_dehydratase_sf"/>
</dbReference>
<sequence>MVFDLVEPIAGTGALLCRGDLRADTHPWLAGKPLPAAVLTELLALAGAEAGCPHVRELREEAELVLPKAGGVRFQLRVGALENGMRAVHLYTRNSDDWVRHATGVLEPGTEAEIIEEDWHPRAPAGREAGPELSIVPFRTAEQARELLRSGQFAPERLVFADEHEATVQVLPEVLGSATPPLIVRAGVVYAMDTTEIDVDEPIVVIGASGRYPGEIGPPPEDRGWDVAPPGAFLSAAGDFDAAFFGMTAEQALVTDPQQRLLLETAWEAFENAGIDPERMRGEKVGVFAGVDGRHYESLVWAASMDVPAKPTTAAVRLAQVFGLAGPAVETGDACRMAVDSLRRGDSAVALAGWATVLATPDALGDSPVEGAGIVVLAKLSEAERRGCPVLATVPDRADSVQALIDSVRRAGREEPAEPIAELPMAWPLSAKTEAALRARATQLLSCVDKDAPADLGFSLARSTEFTHRAVVIGEQPGEFRDALKALAEGRSASNVITGEVAEQTAPVLVFPGGELAWENNELLEHPVFAERIADCERALSAHVDWSLTELLHNERVPDRVDVVLPVRWAVQVAVAALWEAFGVRPSAVVGHGDGEIAAAVVSGALSLVDGAKVAALRARALRGIVGRGGMVAVPLPEHEVVDRIGFWPGRVGVAAIDSSESVLVTGDATALDELMYRFKADRIRVRRLPVEYAAHSSHVEEIEQLVKDLLADVVPGKAAVPFFSTVTGDWFDTTELTADYWYWNLRQPVLFEHALRALADQGCVFAEAADPGGTRQFLTAVARLNLRGAAVEWGACFPGGRRVELPTYPFQRERYWIDLTRSARPDCSGSPASAARSADHTAA</sequence>
<evidence type="ECO:0000256" key="3">
    <source>
        <dbReference type="SAM" id="MobiDB-lite"/>
    </source>
</evidence>
<dbReference type="PROSITE" id="PS52004">
    <property type="entry name" value="KS3_2"/>
    <property type="match status" value="1"/>
</dbReference>
<dbReference type="InterPro" id="IPR050091">
    <property type="entry name" value="PKS_NRPS_Biosynth_Enz"/>
</dbReference>
<dbReference type="PANTHER" id="PTHR43775">
    <property type="entry name" value="FATTY ACID SYNTHASE"/>
    <property type="match status" value="1"/>
</dbReference>
<dbReference type="InterPro" id="IPR014043">
    <property type="entry name" value="Acyl_transferase_dom"/>
</dbReference>
<keyword evidence="1 5" id="KW-0808">Transferase</keyword>
<dbReference type="InterPro" id="IPR016035">
    <property type="entry name" value="Acyl_Trfase/lysoPLipase"/>
</dbReference>
<dbReference type="SUPFAM" id="SSF53901">
    <property type="entry name" value="Thiolase-like"/>
    <property type="match status" value="1"/>
</dbReference>
<protein>
    <submittedName>
        <fullName evidence="5">Acyl transferase domain-containing protein</fullName>
    </submittedName>
</protein>
<dbReference type="InterPro" id="IPR016039">
    <property type="entry name" value="Thiolase-like"/>
</dbReference>
<dbReference type="EMBL" id="JAGGMS010000001">
    <property type="protein sequence ID" value="MBP2180099.1"/>
    <property type="molecule type" value="Genomic_DNA"/>
</dbReference>
<name>A0ABS4PMJ8_9PSEU</name>
<gene>
    <name evidence="5" type="ORF">JOM49_001625</name>
</gene>
<comment type="caution">
    <text evidence="5">The sequence shown here is derived from an EMBL/GenBank/DDBJ whole genome shotgun (WGS) entry which is preliminary data.</text>
</comment>
<evidence type="ECO:0000313" key="5">
    <source>
        <dbReference type="EMBL" id="MBP2180099.1"/>
    </source>
</evidence>
<keyword evidence="2" id="KW-0012">Acyltransferase</keyword>
<dbReference type="GO" id="GO:0016740">
    <property type="term" value="F:transferase activity"/>
    <property type="evidence" value="ECO:0007669"/>
    <property type="project" value="UniProtKB-KW"/>
</dbReference>
<dbReference type="SMART" id="SM00827">
    <property type="entry name" value="PKS_AT"/>
    <property type="match status" value="1"/>
</dbReference>
<dbReference type="RefSeq" id="WP_209663719.1">
    <property type="nucleotide sequence ID" value="NZ_JAGGMS010000001.1"/>
</dbReference>
<feature type="region of interest" description="Disordered" evidence="3">
    <location>
        <begin position="824"/>
        <end position="844"/>
    </location>
</feature>
<dbReference type="Gene3D" id="3.40.366.10">
    <property type="entry name" value="Malonyl-Coenzyme A Acyl Carrier Protein, domain 2"/>
    <property type="match status" value="1"/>
</dbReference>
<organism evidence="5 6">
    <name type="scientific">Amycolatopsis magusensis</name>
    <dbReference type="NCBI Taxonomy" id="882444"/>
    <lineage>
        <taxon>Bacteria</taxon>
        <taxon>Bacillati</taxon>
        <taxon>Actinomycetota</taxon>
        <taxon>Actinomycetes</taxon>
        <taxon>Pseudonocardiales</taxon>
        <taxon>Pseudonocardiaceae</taxon>
        <taxon>Amycolatopsis</taxon>
    </lineage>
</organism>
<dbReference type="InterPro" id="IPR016036">
    <property type="entry name" value="Malonyl_transacylase_ACP-bd"/>
</dbReference>
<dbReference type="SMART" id="SM00825">
    <property type="entry name" value="PKS_KS"/>
    <property type="match status" value="1"/>
</dbReference>
<evidence type="ECO:0000313" key="6">
    <source>
        <dbReference type="Proteomes" id="UP000741013"/>
    </source>
</evidence>
<dbReference type="InterPro" id="IPR001227">
    <property type="entry name" value="Ac_transferase_dom_sf"/>
</dbReference>
<dbReference type="InterPro" id="IPR014030">
    <property type="entry name" value="Ketoacyl_synth_N"/>
</dbReference>
<dbReference type="SMART" id="SM00826">
    <property type="entry name" value="PKS_DH"/>
    <property type="match status" value="1"/>
</dbReference>
<dbReference type="SUPFAM" id="SSF55048">
    <property type="entry name" value="Probable ACP-binding domain of malonyl-CoA ACP transacylase"/>
    <property type="match status" value="1"/>
</dbReference>
<keyword evidence="6" id="KW-1185">Reference proteome</keyword>
<dbReference type="Pfam" id="PF21089">
    <property type="entry name" value="PKS_DH_N"/>
    <property type="match status" value="1"/>
</dbReference>
<accession>A0ABS4PMJ8</accession>
<dbReference type="Gene3D" id="3.40.47.10">
    <property type="match status" value="1"/>
</dbReference>
<evidence type="ECO:0000256" key="2">
    <source>
        <dbReference type="ARBA" id="ARBA00023315"/>
    </source>
</evidence>